<keyword evidence="3" id="KW-1185">Reference proteome</keyword>
<evidence type="ECO:0000313" key="3">
    <source>
        <dbReference type="Proteomes" id="UP000694568"/>
    </source>
</evidence>
<proteinExistence type="predicted"/>
<sequence>RGRGVLIQLCGHFGGCRLWSCCCCVVILTVVSMILSTPFISVRAGLITETTDLFVLTGLWSDLIEVNHGCSSKIVYVIEWVMCKLMLGFVTDYLDEQKNISVIILTHFNLNAGFVYSKTQ</sequence>
<keyword evidence="1" id="KW-0812">Transmembrane</keyword>
<evidence type="ECO:0000256" key="1">
    <source>
        <dbReference type="SAM" id="Phobius"/>
    </source>
</evidence>
<dbReference type="Ensembl" id="ENSSLUT00000044313.1">
    <property type="protein sequence ID" value="ENSSLUP00000042944.1"/>
    <property type="gene ID" value="ENSSLUG00000019070.1"/>
</dbReference>
<evidence type="ECO:0000313" key="2">
    <source>
        <dbReference type="Ensembl" id="ENSSLUP00000042944.1"/>
    </source>
</evidence>
<protein>
    <submittedName>
        <fullName evidence="2">Uncharacterized protein</fullName>
    </submittedName>
</protein>
<keyword evidence="1" id="KW-1133">Transmembrane helix</keyword>
<keyword evidence="1" id="KW-0472">Membrane</keyword>
<feature type="transmembrane region" description="Helical" evidence="1">
    <location>
        <begin position="18"/>
        <end position="40"/>
    </location>
</feature>
<organism evidence="2 3">
    <name type="scientific">Sander lucioperca</name>
    <name type="common">Pike-perch</name>
    <name type="synonym">Perca lucioperca</name>
    <dbReference type="NCBI Taxonomy" id="283035"/>
    <lineage>
        <taxon>Eukaryota</taxon>
        <taxon>Metazoa</taxon>
        <taxon>Chordata</taxon>
        <taxon>Craniata</taxon>
        <taxon>Vertebrata</taxon>
        <taxon>Euteleostomi</taxon>
        <taxon>Actinopterygii</taxon>
        <taxon>Neopterygii</taxon>
        <taxon>Teleostei</taxon>
        <taxon>Neoteleostei</taxon>
        <taxon>Acanthomorphata</taxon>
        <taxon>Eupercaria</taxon>
        <taxon>Perciformes</taxon>
        <taxon>Percoidei</taxon>
        <taxon>Percidae</taxon>
        <taxon>Luciopercinae</taxon>
        <taxon>Sander</taxon>
    </lineage>
</organism>
<dbReference type="Proteomes" id="UP000694568">
    <property type="component" value="Unplaced"/>
</dbReference>
<accession>A0A8D0D6T1</accession>
<reference evidence="2" key="1">
    <citation type="submission" date="2025-08" db="UniProtKB">
        <authorList>
            <consortium name="Ensembl"/>
        </authorList>
    </citation>
    <scope>IDENTIFICATION</scope>
</reference>
<name>A0A8D0D6T1_SANLU</name>
<dbReference type="AlphaFoldDB" id="A0A8D0D6T1"/>
<reference evidence="2" key="2">
    <citation type="submission" date="2025-09" db="UniProtKB">
        <authorList>
            <consortium name="Ensembl"/>
        </authorList>
    </citation>
    <scope>IDENTIFICATION</scope>
</reference>